<evidence type="ECO:0000256" key="2">
    <source>
        <dbReference type="ARBA" id="ARBA00022801"/>
    </source>
</evidence>
<evidence type="ECO:0000256" key="1">
    <source>
        <dbReference type="ARBA" id="ARBA00005336"/>
    </source>
</evidence>
<dbReference type="InterPro" id="IPR036881">
    <property type="entry name" value="Glyco_hydro_3_C_sf"/>
</dbReference>
<evidence type="ECO:0000259" key="3">
    <source>
        <dbReference type="SMART" id="SM01217"/>
    </source>
</evidence>
<dbReference type="PANTHER" id="PTHR42715:SF10">
    <property type="entry name" value="BETA-GLUCOSIDASE"/>
    <property type="match status" value="1"/>
</dbReference>
<dbReference type="EMBL" id="CP064654">
    <property type="protein sequence ID" value="QPC99166.1"/>
    <property type="molecule type" value="Genomic_DNA"/>
</dbReference>
<dbReference type="InterPro" id="IPR002772">
    <property type="entry name" value="Glyco_hydro_3_C"/>
</dbReference>
<dbReference type="InterPro" id="IPR013783">
    <property type="entry name" value="Ig-like_fold"/>
</dbReference>
<dbReference type="Gene3D" id="3.40.50.1700">
    <property type="entry name" value="Glycoside hydrolase family 3 C-terminal domain"/>
    <property type="match status" value="1"/>
</dbReference>
<dbReference type="SUPFAM" id="SSF51445">
    <property type="entry name" value="(Trans)glycosidases"/>
    <property type="match status" value="2"/>
</dbReference>
<dbReference type="AlphaFoldDB" id="A0A7S8IVS9"/>
<dbReference type="InterPro" id="IPR026891">
    <property type="entry name" value="Fn3-like"/>
</dbReference>
<dbReference type="InterPro" id="IPR050288">
    <property type="entry name" value="Cellulose_deg_GH3"/>
</dbReference>
<comment type="similarity">
    <text evidence="1">Belongs to the glycosyl hydrolase 3 family.</text>
</comment>
<sequence>MPAGPTQPAPERERFVEDLLEYMTLEEKAGQLVLFPQAPERGSAASSTEAHLLDQLRRGLVGGVVGLRSASEIQRLQRIAIEETRLGIPLFLMAETGSGIRTQLPTPISATASWDPQAVEAAETLVADEAGAIGINWALSPVVATGDQVEGSSFSQSSGDSPVLAKRMAVARILGLQSSDDERRHRLLACLQYPNGTTPRGSVSREAAARHAAERADIVLSALRQAQPASIALDPIMQRVSDRRSPLPDPVEYLSRPGSYDGIMLSDWSELAELSGQPLTSPGFVGLSVDRLVAAVTAGRIERSTLDDAVRRVIGAKYDLGLFRPTLHDSPRASATIRDPVLDLARKSIVLLRNDPALLPLTVDSGEVLVVGSAARDRSLPLGGAAGEAASIIDGLDELGIIYKFAPGLALRQDGATVSRMIDADRMAIGMAGEAARRSNTVVLVLGDVSDDAGSPLGEAHRTLIETLRAANPRLVLVTLGERAIDPDIGGSPLPCVLHAGQLGSRSGHAIAEVLTGDREPVGRLPYALHGSDGKVRIPFGHGLGYTDFALTELALELGGDRVLASAVLRNAGERDGSEVIQLYVRKLGPDPQMEPKLRDFRRLALQQGDAERAIFEIGAEELGTLDQDGRLVVAAGNYEISLAVNASRGQSGEIVVPQAVADAMTSGVSGAGVMVPFRGLRAG</sequence>
<dbReference type="SMART" id="SM01217">
    <property type="entry name" value="Fn3_like"/>
    <property type="match status" value="1"/>
</dbReference>
<keyword evidence="5" id="KW-1185">Reference proteome</keyword>
<dbReference type="GO" id="GO:0004553">
    <property type="term" value="F:hydrolase activity, hydrolyzing O-glycosyl compounds"/>
    <property type="evidence" value="ECO:0007669"/>
    <property type="project" value="InterPro"/>
</dbReference>
<name>A0A7S8IVS9_9SPHN</name>
<protein>
    <submittedName>
        <fullName evidence="4">Glycoside hydrolase family 3 C-terminal domain-containing protein</fullName>
    </submittedName>
</protein>
<accession>A0A7S8IVS9</accession>
<dbReference type="KEGG" id="qso:IRL76_00850"/>
<dbReference type="GO" id="GO:0005975">
    <property type="term" value="P:carbohydrate metabolic process"/>
    <property type="evidence" value="ECO:0007669"/>
    <property type="project" value="InterPro"/>
</dbReference>
<dbReference type="Pfam" id="PF14310">
    <property type="entry name" value="Fn3-like"/>
    <property type="match status" value="1"/>
</dbReference>
<keyword evidence="2 4" id="KW-0378">Hydrolase</keyword>
<dbReference type="Gene3D" id="2.60.40.10">
    <property type="entry name" value="Immunoglobulins"/>
    <property type="match status" value="1"/>
</dbReference>
<dbReference type="InterPro" id="IPR036962">
    <property type="entry name" value="Glyco_hydro_3_N_sf"/>
</dbReference>
<dbReference type="RefSeq" id="WP_200982279.1">
    <property type="nucleotide sequence ID" value="NZ_CP064654.1"/>
</dbReference>
<dbReference type="Gene3D" id="3.20.20.300">
    <property type="entry name" value="Glycoside hydrolase, family 3, N-terminal domain"/>
    <property type="match status" value="2"/>
</dbReference>
<dbReference type="SUPFAM" id="SSF52279">
    <property type="entry name" value="Beta-D-glucan exohydrolase, C-terminal domain"/>
    <property type="match status" value="1"/>
</dbReference>
<evidence type="ECO:0000313" key="4">
    <source>
        <dbReference type="EMBL" id="QPC99166.1"/>
    </source>
</evidence>
<dbReference type="InterPro" id="IPR001764">
    <property type="entry name" value="Glyco_hydro_3_N"/>
</dbReference>
<gene>
    <name evidence="4" type="ORF">IRL76_00850</name>
</gene>
<dbReference type="Pfam" id="PF01915">
    <property type="entry name" value="Glyco_hydro_3_C"/>
    <property type="match status" value="1"/>
</dbReference>
<feature type="domain" description="Fibronectin type III-like" evidence="3">
    <location>
        <begin position="579"/>
        <end position="647"/>
    </location>
</feature>
<dbReference type="PRINTS" id="PR00133">
    <property type="entry name" value="GLHYDRLASE3"/>
</dbReference>
<dbReference type="PANTHER" id="PTHR42715">
    <property type="entry name" value="BETA-GLUCOSIDASE"/>
    <property type="match status" value="1"/>
</dbReference>
<reference evidence="4 5" key="1">
    <citation type="submission" date="2020-11" db="EMBL/GenBank/DDBJ databases">
        <title>The genome sequence of Erythrobacter sp. 6D36.</title>
        <authorList>
            <person name="Liu Y."/>
        </authorList>
    </citation>
    <scope>NUCLEOTIDE SEQUENCE [LARGE SCALE GENOMIC DNA]</scope>
    <source>
        <strain evidence="4 5">6D36</strain>
    </source>
</reference>
<dbReference type="Pfam" id="PF00933">
    <property type="entry name" value="Glyco_hydro_3"/>
    <property type="match status" value="1"/>
</dbReference>
<evidence type="ECO:0000313" key="5">
    <source>
        <dbReference type="Proteomes" id="UP000594459"/>
    </source>
</evidence>
<organism evidence="4 5">
    <name type="scientific">Qipengyuania soli</name>
    <dbReference type="NCBI Taxonomy" id="2782568"/>
    <lineage>
        <taxon>Bacteria</taxon>
        <taxon>Pseudomonadati</taxon>
        <taxon>Pseudomonadota</taxon>
        <taxon>Alphaproteobacteria</taxon>
        <taxon>Sphingomonadales</taxon>
        <taxon>Erythrobacteraceae</taxon>
        <taxon>Qipengyuania</taxon>
    </lineage>
</organism>
<proteinExistence type="inferred from homology"/>
<dbReference type="InterPro" id="IPR017853">
    <property type="entry name" value="GH"/>
</dbReference>
<dbReference type="Proteomes" id="UP000594459">
    <property type="component" value="Chromosome"/>
</dbReference>